<feature type="coiled-coil region" evidence="1">
    <location>
        <begin position="77"/>
        <end position="111"/>
    </location>
</feature>
<dbReference type="HOGENOM" id="CLU_2130599_0_0_5"/>
<reference evidence="2 3" key="1">
    <citation type="submission" date="2012-02" db="EMBL/GenBank/DDBJ databases">
        <title>Improved High-Quality Draft sequence of Microvirga sp. WSM3557.</title>
        <authorList>
            <consortium name="US DOE Joint Genome Institute"/>
            <person name="Lucas S."/>
            <person name="Han J."/>
            <person name="Lapidus A."/>
            <person name="Cheng J.-F."/>
            <person name="Goodwin L."/>
            <person name="Pitluck S."/>
            <person name="Peters L."/>
            <person name="Zhang X."/>
            <person name="Detter J.C."/>
            <person name="Han C."/>
            <person name="Tapia R."/>
            <person name="Land M."/>
            <person name="Hauser L."/>
            <person name="Kyrpides N."/>
            <person name="Ivanova N."/>
            <person name="Pagani I."/>
            <person name="Brau L."/>
            <person name="Yates R."/>
            <person name="O'Hara G."/>
            <person name="Rui T."/>
            <person name="Howieson J."/>
            <person name="Reeve W."/>
            <person name="Woyke T."/>
        </authorList>
    </citation>
    <scope>NUCLEOTIDE SEQUENCE [LARGE SCALE GENOMIC DNA]</scope>
    <source>
        <strain evidence="2 3">WSM3557</strain>
    </source>
</reference>
<organism evidence="2 3">
    <name type="scientific">Microvirga lotononidis</name>
    <dbReference type="NCBI Taxonomy" id="864069"/>
    <lineage>
        <taxon>Bacteria</taxon>
        <taxon>Pseudomonadati</taxon>
        <taxon>Pseudomonadota</taxon>
        <taxon>Alphaproteobacteria</taxon>
        <taxon>Hyphomicrobiales</taxon>
        <taxon>Methylobacteriaceae</taxon>
        <taxon>Microvirga</taxon>
    </lineage>
</organism>
<dbReference type="EMBL" id="JH660645">
    <property type="protein sequence ID" value="EIM26865.1"/>
    <property type="molecule type" value="Genomic_DNA"/>
</dbReference>
<dbReference type="AlphaFoldDB" id="I4YSC3"/>
<sequence>MQLDDPFPVEHLPRRVQESILDEFQGRHPTALEVARVPDAHWMRLPGIGPTTLARLRSLTEELCGQVQPSALTKLTVSQLLKRHDRLITRREQLQVKLRAISDQLRASKTELWMRGMTARAE</sequence>
<accession>I4YSC3</accession>
<gene>
    <name evidence="2" type="ORF">MicloDRAFT_00034160</name>
</gene>
<dbReference type="PATRIC" id="fig|864069.3.peg.3719"/>
<evidence type="ECO:0000256" key="1">
    <source>
        <dbReference type="SAM" id="Coils"/>
    </source>
</evidence>
<keyword evidence="3" id="KW-1185">Reference proteome</keyword>
<protein>
    <submittedName>
        <fullName evidence="2">Uncharacterized protein</fullName>
    </submittedName>
</protein>
<evidence type="ECO:0000313" key="3">
    <source>
        <dbReference type="Proteomes" id="UP000003947"/>
    </source>
</evidence>
<dbReference type="Proteomes" id="UP000003947">
    <property type="component" value="Unassembled WGS sequence"/>
</dbReference>
<dbReference type="RefSeq" id="WP_009762915.1">
    <property type="nucleotide sequence ID" value="NZ_CP141050.1"/>
</dbReference>
<proteinExistence type="predicted"/>
<dbReference type="OrthoDB" id="8019154at2"/>
<name>I4YSC3_9HYPH</name>
<evidence type="ECO:0000313" key="2">
    <source>
        <dbReference type="EMBL" id="EIM26865.1"/>
    </source>
</evidence>
<keyword evidence="1" id="KW-0175">Coiled coil</keyword>